<sequence>MGYITKNREKPHIAVNYHGVHIYLLNALYSITNDRVLYDYYKLWKAYVDTTEVDRISGVNRYETNANISKEFTKEGINTIILASGENYADALSAVPLASKNKWPILLAESNSIDSFTINEIKRLNPNKIIVIGGEGAISQKVCNDIKKINKSIVFERIGGKDRYETNTKVLNRFIDELDLSKVYVAIGGPSNMDYADLLSCAPLAAISKSPILLVPTTRQIPKSLTDFAYDNLENNTNIIAIGGKAILPNYKINSIVPEK</sequence>
<accession>A0ABX3L298</accession>
<dbReference type="Pfam" id="PF04122">
    <property type="entry name" value="CW_binding_2"/>
    <property type="match status" value="2"/>
</dbReference>
<dbReference type="Gene3D" id="3.40.50.12090">
    <property type="match status" value="1"/>
</dbReference>
<proteinExistence type="predicted"/>
<feature type="domain" description="D-glucuronyl C5-epimerase C-terminal" evidence="1">
    <location>
        <begin position="3"/>
        <end position="45"/>
    </location>
</feature>
<organism evidence="2 3">
    <name type="scientific">Clostridium tepidum</name>
    <dbReference type="NCBI Taxonomy" id="1962263"/>
    <lineage>
        <taxon>Bacteria</taxon>
        <taxon>Bacillati</taxon>
        <taxon>Bacillota</taxon>
        <taxon>Clostridia</taxon>
        <taxon>Eubacteriales</taxon>
        <taxon>Clostridiaceae</taxon>
        <taxon>Clostridium</taxon>
    </lineage>
</organism>
<evidence type="ECO:0000313" key="3">
    <source>
        <dbReference type="Proteomes" id="UP000190206"/>
    </source>
</evidence>
<name>A0ABX3L298_9CLOT</name>
<dbReference type="EMBL" id="MRAD01000008">
    <property type="protein sequence ID" value="OOO61925.1"/>
    <property type="molecule type" value="Genomic_DNA"/>
</dbReference>
<dbReference type="PANTHER" id="PTHR30032:SF8">
    <property type="entry name" value="GERMINATION-SPECIFIC N-ACETYLMURAMOYL-L-ALANINE AMIDASE"/>
    <property type="match status" value="1"/>
</dbReference>
<keyword evidence="3" id="KW-1185">Reference proteome</keyword>
<gene>
    <name evidence="2" type="ORF">BS637_08960</name>
</gene>
<dbReference type="PANTHER" id="PTHR30032">
    <property type="entry name" value="N-ACETYLMURAMOYL-L-ALANINE AMIDASE-RELATED"/>
    <property type="match status" value="1"/>
</dbReference>
<protein>
    <recommendedName>
        <fullName evidence="1">D-glucuronyl C5-epimerase C-terminal domain-containing protein</fullName>
    </recommendedName>
</protein>
<dbReference type="InterPro" id="IPR007253">
    <property type="entry name" value="Cell_wall-bd_2"/>
</dbReference>
<comment type="caution">
    <text evidence="2">The sequence shown here is derived from an EMBL/GenBank/DDBJ whole genome shotgun (WGS) entry which is preliminary data.</text>
</comment>
<dbReference type="InterPro" id="IPR010598">
    <property type="entry name" value="C5-epim_C"/>
</dbReference>
<dbReference type="InterPro" id="IPR051922">
    <property type="entry name" value="Bact_Sporulation_Assoc"/>
</dbReference>
<dbReference type="SUPFAM" id="SSF56796">
    <property type="entry name" value="Dehydroquinate synthase-like"/>
    <property type="match status" value="1"/>
</dbReference>
<reference evidence="2 3" key="1">
    <citation type="submission" date="2016-12" db="EMBL/GenBank/DDBJ databases">
        <title>Clostridium tepidum sp. nov., a close relative of Clostridium sporogenes and Clostridium botulinum Group I.</title>
        <authorList>
            <person name="Dobritsa A.P."/>
            <person name="Kutumbaka K."/>
            <person name="Werner K."/>
            <person name="Samadpour M."/>
        </authorList>
    </citation>
    <scope>NUCLEOTIDE SEQUENCE [LARGE SCALE GENOMIC DNA]</scope>
    <source>
        <strain evidence="2 3">PE</strain>
    </source>
</reference>
<evidence type="ECO:0000259" key="1">
    <source>
        <dbReference type="Pfam" id="PF06662"/>
    </source>
</evidence>
<evidence type="ECO:0000313" key="2">
    <source>
        <dbReference type="EMBL" id="OOO61925.1"/>
    </source>
</evidence>
<dbReference type="Pfam" id="PF06662">
    <property type="entry name" value="C5-epim_C"/>
    <property type="match status" value="1"/>
</dbReference>
<dbReference type="Proteomes" id="UP000190206">
    <property type="component" value="Unassembled WGS sequence"/>
</dbReference>